<keyword evidence="7" id="KW-0804">Transcription</keyword>
<dbReference type="Ensembl" id="ENSOANT00000012017.2">
    <property type="protein sequence ID" value="ENSOANP00000012015.2"/>
    <property type="gene ID" value="ENSOANG00000007541.2"/>
</dbReference>
<organism evidence="11 12">
    <name type="scientific">Ornithorhynchus anatinus</name>
    <name type="common">Duckbill platypus</name>
    <dbReference type="NCBI Taxonomy" id="9258"/>
    <lineage>
        <taxon>Eukaryota</taxon>
        <taxon>Metazoa</taxon>
        <taxon>Chordata</taxon>
        <taxon>Craniata</taxon>
        <taxon>Vertebrata</taxon>
        <taxon>Euteleostomi</taxon>
        <taxon>Mammalia</taxon>
        <taxon>Monotremata</taxon>
        <taxon>Ornithorhynchidae</taxon>
        <taxon>Ornithorhynchus</taxon>
    </lineage>
</organism>
<dbReference type="InParanoid" id="F6SQD9"/>
<name>F6SQD9_ORNAN</name>
<dbReference type="GO" id="GO:0002082">
    <property type="term" value="P:regulation of oxidative phosphorylation"/>
    <property type="evidence" value="ECO:0007669"/>
    <property type="project" value="Ensembl"/>
</dbReference>
<protein>
    <recommendedName>
        <fullName evidence="3">Transcription elongation factor, mitochondrial</fullName>
    </recommendedName>
</protein>
<dbReference type="FunCoup" id="F6SQD9">
    <property type="interactions" value="625"/>
</dbReference>
<keyword evidence="5" id="KW-0805">Transcription regulation</keyword>
<accession>F6SQD9</accession>
<dbReference type="GO" id="GO:0006392">
    <property type="term" value="P:transcription elongation by mitochondrial RNA polymerase"/>
    <property type="evidence" value="ECO:0007669"/>
    <property type="project" value="InterPro"/>
</dbReference>
<evidence type="ECO:0000313" key="12">
    <source>
        <dbReference type="Proteomes" id="UP000002279"/>
    </source>
</evidence>
<evidence type="ECO:0000256" key="4">
    <source>
        <dbReference type="ARBA" id="ARBA00022946"/>
    </source>
</evidence>
<reference evidence="11" key="3">
    <citation type="submission" date="2025-09" db="UniProtKB">
        <authorList>
            <consortium name="Ensembl"/>
        </authorList>
    </citation>
    <scope>IDENTIFICATION</scope>
    <source>
        <strain evidence="11">Glennie</strain>
    </source>
</reference>
<keyword evidence="6" id="KW-0496">Mitochondrion</keyword>
<evidence type="ECO:0000256" key="7">
    <source>
        <dbReference type="ARBA" id="ARBA00023163"/>
    </source>
</evidence>
<comment type="similarity">
    <text evidence="2">Belongs to the TEFM family.</text>
</comment>
<proteinExistence type="inferred from homology"/>
<keyword evidence="8" id="KW-1135">Mitochondrion nucleoid</keyword>
<dbReference type="PANTHER" id="PTHR21053:SF2">
    <property type="entry name" value="TRANSCRIPTION ELONGATION FACTOR, MITOCHONDRIAL"/>
    <property type="match status" value="1"/>
</dbReference>
<dbReference type="GO" id="GO:0003676">
    <property type="term" value="F:nucleic acid binding"/>
    <property type="evidence" value="ECO:0007669"/>
    <property type="project" value="InterPro"/>
</dbReference>
<comment type="function">
    <text evidence="9">Transcription elongation factor which increases mitochondrial RNA polymerase processivity. Regulates transcription of the mitochondrial genome, including genes important for the oxidative phosphorylation machinery.</text>
</comment>
<dbReference type="InterPro" id="IPR039150">
    <property type="entry name" value="TEFM"/>
</dbReference>
<dbReference type="PANTHER" id="PTHR21053">
    <property type="entry name" value="TRANSCRIPTION ELONGATION FACTOR, MITOCHONDRIAL"/>
    <property type="match status" value="1"/>
</dbReference>
<keyword evidence="12" id="KW-1185">Reference proteome</keyword>
<dbReference type="GO" id="GO:1903109">
    <property type="term" value="P:positive regulation of mitochondrial transcription"/>
    <property type="evidence" value="ECO:0007669"/>
    <property type="project" value="Ensembl"/>
</dbReference>
<dbReference type="SUPFAM" id="SSF47781">
    <property type="entry name" value="RuvA domain 2-like"/>
    <property type="match status" value="1"/>
</dbReference>
<reference evidence="11 12" key="1">
    <citation type="journal article" date="2008" name="Nature">
        <title>Genome analysis of the platypus reveals unique signatures of evolution.</title>
        <authorList>
            <person name="Warren W.C."/>
            <person name="Hillier L.W."/>
            <person name="Marshall Graves J.A."/>
            <person name="Birney E."/>
            <person name="Ponting C.P."/>
            <person name="Grutzner F."/>
            <person name="Belov K."/>
            <person name="Miller W."/>
            <person name="Clarke L."/>
            <person name="Chinwalla A.T."/>
            <person name="Yang S.P."/>
            <person name="Heger A."/>
            <person name="Locke D.P."/>
            <person name="Miethke P."/>
            <person name="Waters P.D."/>
            <person name="Veyrunes F."/>
            <person name="Fulton L."/>
            <person name="Fulton B."/>
            <person name="Graves T."/>
            <person name="Wallis J."/>
            <person name="Puente X.S."/>
            <person name="Lopez-Otin C."/>
            <person name="Ordonez G.R."/>
            <person name="Eichler E.E."/>
            <person name="Chen L."/>
            <person name="Cheng Z."/>
            <person name="Deakin J.E."/>
            <person name="Alsop A."/>
            <person name="Thompson K."/>
            <person name="Kirby P."/>
            <person name="Papenfuss A.T."/>
            <person name="Wakefield M.J."/>
            <person name="Olender T."/>
            <person name="Lancet D."/>
            <person name="Huttley G.A."/>
            <person name="Smit A.F."/>
            <person name="Pask A."/>
            <person name="Temple-Smith P."/>
            <person name="Batzer M.A."/>
            <person name="Walker J.A."/>
            <person name="Konkel M.K."/>
            <person name="Harris R.S."/>
            <person name="Whittington C.M."/>
            <person name="Wong E.S."/>
            <person name="Gemmell N.J."/>
            <person name="Buschiazzo E."/>
            <person name="Vargas Jentzsch I.M."/>
            <person name="Merkel A."/>
            <person name="Schmitz J."/>
            <person name="Zemann A."/>
            <person name="Churakov G."/>
            <person name="Kriegs J.O."/>
            <person name="Brosius J."/>
            <person name="Murchison E.P."/>
            <person name="Sachidanandam R."/>
            <person name="Smith C."/>
            <person name="Hannon G.J."/>
            <person name="Tsend-Ayush E."/>
            <person name="McMillan D."/>
            <person name="Attenborough R."/>
            <person name="Rens W."/>
            <person name="Ferguson-Smith M."/>
            <person name="Lefevre C.M."/>
            <person name="Sharp J.A."/>
            <person name="Nicholas K.R."/>
            <person name="Ray D.A."/>
            <person name="Kube M."/>
            <person name="Reinhardt R."/>
            <person name="Pringle T.H."/>
            <person name="Taylor J."/>
            <person name="Jones R.C."/>
            <person name="Nixon B."/>
            <person name="Dacheux J.L."/>
            <person name="Niwa H."/>
            <person name="Sekita Y."/>
            <person name="Huang X."/>
            <person name="Stark A."/>
            <person name="Kheradpour P."/>
            <person name="Kellis M."/>
            <person name="Flicek P."/>
            <person name="Chen Y."/>
            <person name="Webber C."/>
            <person name="Hardison R."/>
            <person name="Nelson J."/>
            <person name="Hallsworth-Pepin K."/>
            <person name="Delehaunty K."/>
            <person name="Markovic C."/>
            <person name="Minx P."/>
            <person name="Feng Y."/>
            <person name="Kremitzki C."/>
            <person name="Mitreva M."/>
            <person name="Glasscock J."/>
            <person name="Wylie T."/>
            <person name="Wohldmann P."/>
            <person name="Thiru P."/>
            <person name="Nhan M.N."/>
            <person name="Pohl C.S."/>
            <person name="Smith S.M."/>
            <person name="Hou S."/>
            <person name="Nefedov M."/>
            <person name="de Jong P.J."/>
            <person name="Renfree M.B."/>
            <person name="Mardis E.R."/>
            <person name="Wilson R.K."/>
        </authorList>
    </citation>
    <scope>NUCLEOTIDE SEQUENCE [LARGE SCALE GENOMIC DNA]</scope>
    <source>
        <strain evidence="11 12">Glennie</strain>
    </source>
</reference>
<evidence type="ECO:0000256" key="6">
    <source>
        <dbReference type="ARBA" id="ARBA00023128"/>
    </source>
</evidence>
<dbReference type="InterPro" id="IPR010994">
    <property type="entry name" value="RuvA_2-like"/>
</dbReference>
<evidence type="ECO:0000256" key="3">
    <source>
        <dbReference type="ARBA" id="ARBA00017000"/>
    </source>
</evidence>
<dbReference type="Gene3D" id="3.30.420.10">
    <property type="entry name" value="Ribonuclease H-like superfamily/Ribonuclease H"/>
    <property type="match status" value="1"/>
</dbReference>
<feature type="region of interest" description="Disordered" evidence="10">
    <location>
        <begin position="1"/>
        <end position="38"/>
    </location>
</feature>
<evidence type="ECO:0000256" key="9">
    <source>
        <dbReference type="ARBA" id="ARBA00025262"/>
    </source>
</evidence>
<dbReference type="AlphaFoldDB" id="F6SQD9"/>
<evidence type="ECO:0000256" key="8">
    <source>
        <dbReference type="ARBA" id="ARBA00023271"/>
    </source>
</evidence>
<evidence type="ECO:0000256" key="10">
    <source>
        <dbReference type="SAM" id="MobiDB-lite"/>
    </source>
</evidence>
<dbReference type="Proteomes" id="UP000002279">
    <property type="component" value="Chromosome 15"/>
</dbReference>
<dbReference type="GeneTree" id="ENSGT00390000010581"/>
<dbReference type="Bgee" id="ENSOANG00000007541">
    <property type="expression patterns" value="Expressed in heart and 8 other cell types or tissues"/>
</dbReference>
<evidence type="ECO:0000256" key="2">
    <source>
        <dbReference type="ARBA" id="ARBA00009086"/>
    </source>
</evidence>
<dbReference type="OMA" id="ESPQMAQ"/>
<dbReference type="InterPro" id="IPR036397">
    <property type="entry name" value="RNaseH_sf"/>
</dbReference>
<dbReference type="eggNOG" id="ENOG502QPVB">
    <property type="taxonomic scope" value="Eukaryota"/>
</dbReference>
<dbReference type="GO" id="GO:0042645">
    <property type="term" value="C:mitochondrial nucleoid"/>
    <property type="evidence" value="ECO:0000318"/>
    <property type="project" value="GO_Central"/>
</dbReference>
<dbReference type="HOGENOM" id="CLU_2043489_0_0_1"/>
<evidence type="ECO:0000256" key="5">
    <source>
        <dbReference type="ARBA" id="ARBA00023015"/>
    </source>
</evidence>
<dbReference type="GO" id="GO:1990904">
    <property type="term" value="C:ribonucleoprotein complex"/>
    <property type="evidence" value="ECO:0007669"/>
    <property type="project" value="Ensembl"/>
</dbReference>
<sequence>MEGPRRPQGGAGTRWRPERSCRAAADGDPPNPGRTGSGAAMWTLLPRGRQKLFHTVLDLSPFQYLHLSAHPVKKAYPDFSSSVQNRKDTEPALENIFSSEQQYAILQVLNTASAEELAEFRLLRGRKSVNIVEHREKHGPFVDLQNLLDVPLFQYKTTVQVCNSILLPSENEKEEKKRQASVTLGRLIRPEIERARLKTAKSVVSVVFGLHKLAWAHLDHKLTVLDWQQEECSRLMRGDYVPSVYLEEVSSIISMMPEADFYVLEKNRLSVQQASLFPLTLHFHIMEAMLHALLNKTFMQDGQHRVLSLNRVAVGKHFGLMVGSSRTSGKDLVKQMLTCSVTEANPRVSFLPENVVHYQQMFSPVAQTRDEEMYDSLLQAVAFYELAVFKAYS</sequence>
<dbReference type="GO" id="GO:0003711">
    <property type="term" value="F:transcription elongation factor activity"/>
    <property type="evidence" value="ECO:0007669"/>
    <property type="project" value="Ensembl"/>
</dbReference>
<evidence type="ECO:0000256" key="1">
    <source>
        <dbReference type="ARBA" id="ARBA00004436"/>
    </source>
</evidence>
<dbReference type="Pfam" id="PF12836">
    <property type="entry name" value="HHH_3"/>
    <property type="match status" value="1"/>
</dbReference>
<gene>
    <name evidence="11" type="primary">TEFM</name>
</gene>
<evidence type="ECO:0000313" key="11">
    <source>
        <dbReference type="Ensembl" id="ENSOANP00000012015.2"/>
    </source>
</evidence>
<reference evidence="11" key="2">
    <citation type="submission" date="2025-08" db="UniProtKB">
        <authorList>
            <consortium name="Ensembl"/>
        </authorList>
    </citation>
    <scope>IDENTIFICATION</scope>
    <source>
        <strain evidence="11">Glennie</strain>
    </source>
</reference>
<comment type="subcellular location">
    <subcellularLocation>
        <location evidence="1">Mitochondrion matrix</location>
        <location evidence="1">Mitochondrion nucleoid</location>
    </subcellularLocation>
</comment>
<keyword evidence="4" id="KW-0809">Transit peptide</keyword>